<dbReference type="InterPro" id="IPR009612">
    <property type="entry name" value="IcmF-rel"/>
</dbReference>
<dbReference type="PANTHER" id="PTHR36153">
    <property type="entry name" value="INNER MEMBRANE PROTEIN-RELATED"/>
    <property type="match status" value="1"/>
</dbReference>
<evidence type="ECO:0000256" key="1">
    <source>
        <dbReference type="SAM" id="Coils"/>
    </source>
</evidence>
<feature type="domain" description="IcmF-related" evidence="3">
    <location>
        <begin position="477"/>
        <end position="750"/>
    </location>
</feature>
<dbReference type="Gene3D" id="3.40.50.300">
    <property type="entry name" value="P-loop containing nucleotide triphosphate hydrolases"/>
    <property type="match status" value="1"/>
</dbReference>
<dbReference type="Pfam" id="PF06761">
    <property type="entry name" value="IcmF-related"/>
    <property type="match status" value="1"/>
</dbReference>
<dbReference type="SUPFAM" id="SSF52540">
    <property type="entry name" value="P-loop containing nucleoside triphosphate hydrolases"/>
    <property type="match status" value="1"/>
</dbReference>
<dbReference type="InterPro" id="IPR025743">
    <property type="entry name" value="TssM1_N"/>
</dbReference>
<reference evidence="5 6" key="1">
    <citation type="submission" date="2019-12" db="EMBL/GenBank/DDBJ databases">
        <title>Novel species isolated from a subtropical stream in China.</title>
        <authorList>
            <person name="Lu H."/>
        </authorList>
    </citation>
    <scope>NUCLEOTIDE SEQUENCE [LARGE SCALE GENOMIC DNA]</scope>
    <source>
        <strain evidence="5 6">DS3</strain>
    </source>
</reference>
<feature type="domain" description="Type VI secretion system component TssM1 N-terminal" evidence="4">
    <location>
        <begin position="173"/>
        <end position="430"/>
    </location>
</feature>
<dbReference type="InterPro" id="IPR053156">
    <property type="entry name" value="T6SS_TssM-like"/>
</dbReference>
<name>A0A6N9HLX4_9BURK</name>
<accession>A0A6N9HLX4</accession>
<keyword evidence="2" id="KW-0472">Membrane</keyword>
<evidence type="ECO:0000259" key="3">
    <source>
        <dbReference type="Pfam" id="PF06761"/>
    </source>
</evidence>
<dbReference type="EMBL" id="WWCJ01000016">
    <property type="protein sequence ID" value="MYN04366.1"/>
    <property type="molecule type" value="Genomic_DNA"/>
</dbReference>
<organism evidence="5 6">
    <name type="scientific">Pseudoduganella guangdongensis</name>
    <dbReference type="NCBI Taxonomy" id="2692179"/>
    <lineage>
        <taxon>Bacteria</taxon>
        <taxon>Pseudomonadati</taxon>
        <taxon>Pseudomonadota</taxon>
        <taxon>Betaproteobacteria</taxon>
        <taxon>Burkholderiales</taxon>
        <taxon>Oxalobacteraceae</taxon>
        <taxon>Telluria group</taxon>
        <taxon>Pseudoduganella</taxon>
    </lineage>
</organism>
<keyword evidence="2" id="KW-0812">Transmembrane</keyword>
<gene>
    <name evidence="5" type="primary">tssM</name>
    <name evidence="5" type="ORF">GTP41_19925</name>
</gene>
<feature type="coiled-coil region" evidence="1">
    <location>
        <begin position="463"/>
        <end position="493"/>
    </location>
</feature>
<dbReference type="PANTHER" id="PTHR36153:SF1">
    <property type="entry name" value="TYPE VI SECRETION SYSTEM COMPONENT TSSM1"/>
    <property type="match status" value="1"/>
</dbReference>
<protein>
    <submittedName>
        <fullName evidence="5">Type VI secretion system membrane subunit TssM</fullName>
    </submittedName>
</protein>
<dbReference type="AlphaFoldDB" id="A0A6N9HLX4"/>
<dbReference type="InterPro" id="IPR027417">
    <property type="entry name" value="P-loop_NTPase"/>
</dbReference>
<dbReference type="NCBIfam" id="TIGR03348">
    <property type="entry name" value="VI_IcmF"/>
    <property type="match status" value="1"/>
</dbReference>
<feature type="transmembrane region" description="Helical" evidence="2">
    <location>
        <begin position="36"/>
        <end position="57"/>
    </location>
</feature>
<comment type="caution">
    <text evidence="5">The sequence shown here is derived from an EMBL/GenBank/DDBJ whole genome shotgun (WGS) entry which is preliminary data.</text>
</comment>
<feature type="transmembrane region" description="Helical" evidence="2">
    <location>
        <begin position="427"/>
        <end position="446"/>
    </location>
</feature>
<keyword evidence="2" id="KW-1133">Transmembrane helix</keyword>
<evidence type="ECO:0000259" key="4">
    <source>
        <dbReference type="Pfam" id="PF14331"/>
    </source>
</evidence>
<sequence length="782" mass="86763">MQRIWYAITDRRLLNILAFVLLAGLLFLGAELLQLALIWAFGALLAVALLALAVWGAKRYRERRRQEEPAPAETRAQADLDAVRSAMLEALGTIKNSRLGRSTGARALYELPWYMVIGNPSAGKSSAITQSGLQFPVAGAKAIQGVGGTRHCDWFFTAEGILLDTAGRYAVQAADRAEWQGFLGLLKKHRPRAPVNGIIIAVSIAELGGDDPEAVLQLARSLRQRVQDLIEKLEVFAPVYVMFTKADLVAGFADFFGDAEPAERERIWGATMPFKHKSGSRDLLAFYEQSFDELCAGLHEVAIATMTQRRRELVPSGVHTFPLEFAALRAPLKAFLATLFEDNPFQFRPVFRGYYFTSALQEGQPSCAQSLHVAQRFRLSLPAGGKPRAGGQTGYFLPQLFREVIFADKDLVARYASRKQRWTRNGAFAAAILLLGAALGAWTWSYSGNAQLVANTAADLDKAVKMQAQRADLQSRLEALQLLQDRIEQLDRLDRDKPWLLGMGLYQGEALGRKLRDEYFKGMAEILLKPVASSLESQLYAMGRREAGSVEEAYNALKAYLMLAEKSHVETGHLGDQLTRHWRGWLETNRGAMPREELLRRAEGLLAFFLSQVSDPSWPRIEARLALVDASREQLRQVVRGMTARERVYAEIKARASTRYPAMTVARMVGEQDRELVQGSHAVSGAFTREAWEGYVRGAIRDAANSTLQSSDWVLKTAERNDLTLEGSPEQVQKALTESYLADKAAGWGELPLHEWLRAVVKDPAQLAQFDELLGGSAATPA</sequence>
<evidence type="ECO:0000256" key="2">
    <source>
        <dbReference type="SAM" id="Phobius"/>
    </source>
</evidence>
<evidence type="ECO:0000313" key="5">
    <source>
        <dbReference type="EMBL" id="MYN04366.1"/>
    </source>
</evidence>
<evidence type="ECO:0000313" key="6">
    <source>
        <dbReference type="Proteomes" id="UP000448575"/>
    </source>
</evidence>
<dbReference type="InterPro" id="IPR017731">
    <property type="entry name" value="TssM1-like"/>
</dbReference>
<dbReference type="Pfam" id="PF14331">
    <property type="entry name" value="IcmF-related_N"/>
    <property type="match status" value="1"/>
</dbReference>
<dbReference type="Proteomes" id="UP000448575">
    <property type="component" value="Unassembled WGS sequence"/>
</dbReference>
<feature type="transmembrane region" description="Helical" evidence="2">
    <location>
        <begin position="12"/>
        <end position="30"/>
    </location>
</feature>
<keyword evidence="1" id="KW-0175">Coiled coil</keyword>
<proteinExistence type="predicted"/>
<keyword evidence="6" id="KW-1185">Reference proteome</keyword>